<protein>
    <submittedName>
        <fullName evidence="2">MarR family transcriptional regulator</fullName>
    </submittedName>
</protein>
<dbReference type="InterPro" id="IPR036388">
    <property type="entry name" value="WH-like_DNA-bd_sf"/>
</dbReference>
<evidence type="ECO:0000313" key="3">
    <source>
        <dbReference type="Proteomes" id="UP001597052"/>
    </source>
</evidence>
<sequence>MPIDIERFESDPEEELKPQGTTNAEVILSFLASSPDQAYTPKEIHEVTDVARGSVGVVLSRLESRGLVRHRGDYWAVAIGEDVEQTLNSMRIANTVTDRFGPENPDEWGEGIEVGAEDGK</sequence>
<proteinExistence type="predicted"/>
<keyword evidence="3" id="KW-1185">Reference proteome</keyword>
<feature type="region of interest" description="Disordered" evidence="1">
    <location>
        <begin position="1"/>
        <end position="20"/>
    </location>
</feature>
<gene>
    <name evidence="2" type="ORF">ACFSBW_19555</name>
</gene>
<evidence type="ECO:0000313" key="2">
    <source>
        <dbReference type="EMBL" id="MFD1644033.1"/>
    </source>
</evidence>
<dbReference type="Gene3D" id="1.10.10.10">
    <property type="entry name" value="Winged helix-like DNA-binding domain superfamily/Winged helix DNA-binding domain"/>
    <property type="match status" value="1"/>
</dbReference>
<dbReference type="AlphaFoldDB" id="A0ABD6DFW0"/>
<dbReference type="GO" id="GO:0006355">
    <property type="term" value="P:regulation of DNA-templated transcription"/>
    <property type="evidence" value="ECO:0007669"/>
    <property type="project" value="UniProtKB-ARBA"/>
</dbReference>
<name>A0ABD6DFW0_9EURY</name>
<comment type="caution">
    <text evidence="2">The sequence shown here is derived from an EMBL/GenBank/DDBJ whole genome shotgun (WGS) entry which is preliminary data.</text>
</comment>
<feature type="region of interest" description="Disordered" evidence="1">
    <location>
        <begin position="97"/>
        <end position="120"/>
    </location>
</feature>
<dbReference type="SUPFAM" id="SSF46785">
    <property type="entry name" value="Winged helix' DNA-binding domain"/>
    <property type="match status" value="1"/>
</dbReference>
<dbReference type="EMBL" id="JBHUDM010000020">
    <property type="protein sequence ID" value="MFD1644033.1"/>
    <property type="molecule type" value="Genomic_DNA"/>
</dbReference>
<organism evidence="2 3">
    <name type="scientific">Halohasta litorea</name>
    <dbReference type="NCBI Taxonomy" id="869891"/>
    <lineage>
        <taxon>Archaea</taxon>
        <taxon>Methanobacteriati</taxon>
        <taxon>Methanobacteriota</taxon>
        <taxon>Stenosarchaea group</taxon>
        <taxon>Halobacteria</taxon>
        <taxon>Halobacteriales</taxon>
        <taxon>Haloferacaceae</taxon>
        <taxon>Halohasta</taxon>
    </lineage>
</organism>
<dbReference type="Proteomes" id="UP001597052">
    <property type="component" value="Unassembled WGS sequence"/>
</dbReference>
<dbReference type="InterPro" id="IPR036390">
    <property type="entry name" value="WH_DNA-bd_sf"/>
</dbReference>
<feature type="compositionally biased region" description="Basic and acidic residues" evidence="1">
    <location>
        <begin position="1"/>
        <end position="10"/>
    </location>
</feature>
<evidence type="ECO:0000256" key="1">
    <source>
        <dbReference type="SAM" id="MobiDB-lite"/>
    </source>
</evidence>
<dbReference type="RefSeq" id="WP_256397967.1">
    <property type="nucleotide sequence ID" value="NZ_JANHDJ010000024.1"/>
</dbReference>
<reference evidence="2 3" key="1">
    <citation type="journal article" date="2019" name="Int. J. Syst. Evol. Microbiol.">
        <title>The Global Catalogue of Microorganisms (GCM) 10K type strain sequencing project: providing services to taxonomists for standard genome sequencing and annotation.</title>
        <authorList>
            <consortium name="The Broad Institute Genomics Platform"/>
            <consortium name="The Broad Institute Genome Sequencing Center for Infectious Disease"/>
            <person name="Wu L."/>
            <person name="Ma J."/>
        </authorList>
    </citation>
    <scope>NUCLEOTIDE SEQUENCE [LARGE SCALE GENOMIC DNA]</scope>
    <source>
        <strain evidence="2 3">CGMCC 1.10593</strain>
    </source>
</reference>
<accession>A0ABD6DFW0</accession>